<dbReference type="RefSeq" id="WP_344809800.1">
    <property type="nucleotide sequence ID" value="NZ_BAABBO010000024.1"/>
</dbReference>
<evidence type="ECO:0000313" key="4">
    <source>
        <dbReference type="Proteomes" id="UP001501337"/>
    </source>
</evidence>
<accession>A0ABP7QB57</accession>
<comment type="caution">
    <text evidence="3">The sequence shown here is derived from an EMBL/GenBank/DDBJ whole genome shotgun (WGS) entry which is preliminary data.</text>
</comment>
<dbReference type="Gene3D" id="6.10.250.2410">
    <property type="match status" value="1"/>
</dbReference>
<reference evidence="4" key="1">
    <citation type="journal article" date="2019" name="Int. J. Syst. Evol. Microbiol.">
        <title>The Global Catalogue of Microorganisms (GCM) 10K type strain sequencing project: providing services to taxonomists for standard genome sequencing and annotation.</title>
        <authorList>
            <consortium name="The Broad Institute Genomics Platform"/>
            <consortium name="The Broad Institute Genome Sequencing Center for Infectious Disease"/>
            <person name="Wu L."/>
            <person name="Ma J."/>
        </authorList>
    </citation>
    <scope>NUCLEOTIDE SEQUENCE [LARGE SCALE GENOMIC DNA]</scope>
    <source>
        <strain evidence="4">JCM 17555</strain>
    </source>
</reference>
<dbReference type="PANTHER" id="PTHR33969">
    <property type="entry name" value="SEGREGATION AND CONDENSATION PROTEIN A"/>
    <property type="match status" value="1"/>
</dbReference>
<evidence type="ECO:0000256" key="2">
    <source>
        <dbReference type="HAMAP-Rule" id="MF_01805"/>
    </source>
</evidence>
<dbReference type="Proteomes" id="UP001501337">
    <property type="component" value="Unassembled WGS sequence"/>
</dbReference>
<sequence>MDGEPYLDTPQDLYIPPDALEIFLDQFEGPLDLLLYLIRKQNVDILNINLTHITRQYMQYIEAMQGLRFELAADYLVMAAMLAEIKSRSLLPRRQEAEAEEDDPRAQLLRRLQIYEQFKNAADRMDELPRMDRDFVAASAETPVFNLHRPLPEVELDDLLAALRTVLHRSSLFEHHQIKPEKLSTRSRMASILDLIQSRRESGGNRFVAFSELFTPAEGRAGVIVSFVAVLELVKSHMIKLTQNEAFGQVYVSAISESVSDDA</sequence>
<dbReference type="InterPro" id="IPR003768">
    <property type="entry name" value="ScpA"/>
</dbReference>
<name>A0ABP7QB57_9GAMM</name>
<gene>
    <name evidence="2" type="primary">scpA</name>
    <name evidence="3" type="ORF">GCM10022278_40180</name>
</gene>
<keyword evidence="2" id="KW-0159">Chromosome partition</keyword>
<protein>
    <recommendedName>
        <fullName evidence="1 2">Segregation and condensation protein A</fullName>
    </recommendedName>
</protein>
<keyword evidence="2" id="KW-0131">Cell cycle</keyword>
<dbReference type="HAMAP" id="MF_01805">
    <property type="entry name" value="ScpA"/>
    <property type="match status" value="1"/>
</dbReference>
<dbReference type="PANTHER" id="PTHR33969:SF2">
    <property type="entry name" value="SEGREGATION AND CONDENSATION PROTEIN A"/>
    <property type="match status" value="1"/>
</dbReference>
<keyword evidence="2" id="KW-0132">Cell division</keyword>
<keyword evidence="2" id="KW-0963">Cytoplasm</keyword>
<keyword evidence="4" id="KW-1185">Reference proteome</keyword>
<comment type="subcellular location">
    <subcellularLocation>
        <location evidence="2">Cytoplasm</location>
    </subcellularLocation>
    <text evidence="2">Associated with two foci at the outer edges of the nucleoid region in young cells, and at four foci within both cell halves in older cells.</text>
</comment>
<dbReference type="Gene3D" id="1.10.10.580">
    <property type="entry name" value="Structural maintenance of chromosome 1. Chain E"/>
    <property type="match status" value="1"/>
</dbReference>
<proteinExistence type="inferred from homology"/>
<comment type="function">
    <text evidence="2">Participates in chromosomal partition during cell division. May act via the formation of a condensin-like complex containing Smc and ScpB that pull DNA away from mid-cell into both cell halves.</text>
</comment>
<comment type="similarity">
    <text evidence="2">Belongs to the ScpA family.</text>
</comment>
<organism evidence="3 4">
    <name type="scientific">Allohahella marinimesophila</name>
    <dbReference type="NCBI Taxonomy" id="1054972"/>
    <lineage>
        <taxon>Bacteria</taxon>
        <taxon>Pseudomonadati</taxon>
        <taxon>Pseudomonadota</taxon>
        <taxon>Gammaproteobacteria</taxon>
        <taxon>Oceanospirillales</taxon>
        <taxon>Hahellaceae</taxon>
        <taxon>Allohahella</taxon>
    </lineage>
</organism>
<evidence type="ECO:0000256" key="1">
    <source>
        <dbReference type="ARBA" id="ARBA00044777"/>
    </source>
</evidence>
<dbReference type="EMBL" id="BAABBO010000024">
    <property type="protein sequence ID" value="GAA3979629.1"/>
    <property type="molecule type" value="Genomic_DNA"/>
</dbReference>
<dbReference type="InterPro" id="IPR023093">
    <property type="entry name" value="ScpA-like_C"/>
</dbReference>
<evidence type="ECO:0000313" key="3">
    <source>
        <dbReference type="EMBL" id="GAA3979629.1"/>
    </source>
</evidence>
<dbReference type="Pfam" id="PF02616">
    <property type="entry name" value="SMC_ScpA"/>
    <property type="match status" value="1"/>
</dbReference>
<comment type="subunit">
    <text evidence="2">Component of a cohesin-like complex composed of ScpA, ScpB and the Smc homodimer, in which ScpA and ScpB bind to the head domain of Smc. The presence of the three proteins is required for the association of the complex with DNA.</text>
</comment>